<dbReference type="InterPro" id="IPR003029">
    <property type="entry name" value="S1_domain"/>
</dbReference>
<dbReference type="Pfam" id="PF00575">
    <property type="entry name" value="S1"/>
    <property type="match status" value="1"/>
</dbReference>
<comment type="caution">
    <text evidence="2">The sequence shown here is derived from an EMBL/GenBank/DDBJ whole genome shotgun (WGS) entry which is preliminary data.</text>
</comment>
<dbReference type="Gene3D" id="2.40.50.140">
    <property type="entry name" value="Nucleic acid-binding proteins"/>
    <property type="match status" value="1"/>
</dbReference>
<dbReference type="Proteomes" id="UP000245380">
    <property type="component" value="Unassembled WGS sequence"/>
</dbReference>
<gene>
    <name evidence="2" type="ORF">BM613_03305</name>
</gene>
<dbReference type="RefSeq" id="WP_109429752.1">
    <property type="nucleotide sequence ID" value="NZ_MPDK01000003.1"/>
</dbReference>
<keyword evidence="3" id="KW-1185">Reference proteome</keyword>
<protein>
    <recommendedName>
        <fullName evidence="1">S1 motif domain-containing protein</fullName>
    </recommendedName>
</protein>
<reference evidence="2 3" key="1">
    <citation type="submission" date="2016-11" db="EMBL/GenBank/DDBJ databases">
        <title>Comparative genomics of Acidibacillus ferroxidans species.</title>
        <authorList>
            <person name="Oliveira G."/>
            <person name="Nunes G."/>
            <person name="Oliveira R."/>
            <person name="Araujo F."/>
            <person name="Salim A."/>
            <person name="Scholte L."/>
            <person name="Morais D."/>
            <person name="Nancucheo I."/>
            <person name="Johnson D.B."/>
            <person name="Grail B."/>
            <person name="Bittencourt J."/>
            <person name="Valadares R."/>
        </authorList>
    </citation>
    <scope>NUCLEOTIDE SEQUENCE [LARGE SCALE GENOMIC DNA]</scope>
    <source>
        <strain evidence="2 3">Y002</strain>
    </source>
</reference>
<evidence type="ECO:0000313" key="3">
    <source>
        <dbReference type="Proteomes" id="UP000245380"/>
    </source>
</evidence>
<sequence>MYKGKFKHGETVEGIVKQIDEQGIWIDLQGITGWIPLAEIAFFEIEHPSEEIEPHAVLRVKVVGESEQGHLICSIREVEESKNV</sequence>
<evidence type="ECO:0000259" key="1">
    <source>
        <dbReference type="PROSITE" id="PS50126"/>
    </source>
</evidence>
<proteinExistence type="predicted"/>
<accession>A0A2U3DBB4</accession>
<name>A0A2U3DBB4_SULT2</name>
<dbReference type="SMART" id="SM00316">
    <property type="entry name" value="S1"/>
    <property type="match status" value="1"/>
</dbReference>
<evidence type="ECO:0000313" key="2">
    <source>
        <dbReference type="EMBL" id="PWI58555.1"/>
    </source>
</evidence>
<feature type="domain" description="S1 motif" evidence="1">
    <location>
        <begin position="9"/>
        <end position="76"/>
    </location>
</feature>
<dbReference type="InterPro" id="IPR012340">
    <property type="entry name" value="NA-bd_OB-fold"/>
</dbReference>
<organism evidence="2 3">
    <name type="scientific">Sulfoacidibacillus thermotolerans</name>
    <name type="common">Acidibacillus sulfuroxidans</name>
    <dbReference type="NCBI Taxonomy" id="1765684"/>
    <lineage>
        <taxon>Bacteria</taxon>
        <taxon>Bacillati</taxon>
        <taxon>Bacillota</taxon>
        <taxon>Bacilli</taxon>
        <taxon>Bacillales</taxon>
        <taxon>Alicyclobacillaceae</taxon>
        <taxon>Sulfoacidibacillus</taxon>
    </lineage>
</organism>
<dbReference type="SUPFAM" id="SSF50249">
    <property type="entry name" value="Nucleic acid-binding proteins"/>
    <property type="match status" value="1"/>
</dbReference>
<dbReference type="AlphaFoldDB" id="A0A2U3DBB4"/>
<dbReference type="GO" id="GO:0003676">
    <property type="term" value="F:nucleic acid binding"/>
    <property type="evidence" value="ECO:0007669"/>
    <property type="project" value="InterPro"/>
</dbReference>
<dbReference type="PROSITE" id="PS50126">
    <property type="entry name" value="S1"/>
    <property type="match status" value="1"/>
</dbReference>
<dbReference type="EMBL" id="MPDK01000003">
    <property type="protein sequence ID" value="PWI58555.1"/>
    <property type="molecule type" value="Genomic_DNA"/>
</dbReference>